<protein>
    <recommendedName>
        <fullName evidence="3">histidine kinase</fullName>
        <ecNumber evidence="3">2.7.13.3</ecNumber>
    </recommendedName>
</protein>
<reference evidence="18" key="1">
    <citation type="journal article" date="2019" name="Int. J. Syst. Evol. Microbiol.">
        <title>The Global Catalogue of Microorganisms (GCM) 10K type strain sequencing project: providing services to taxonomists for standard genome sequencing and annotation.</title>
        <authorList>
            <consortium name="The Broad Institute Genomics Platform"/>
            <consortium name="The Broad Institute Genome Sequencing Center for Infectious Disease"/>
            <person name="Wu L."/>
            <person name="Ma J."/>
        </authorList>
    </citation>
    <scope>NUCLEOTIDE SEQUENCE [LARGE SCALE GENOMIC DNA]</scope>
    <source>
        <strain evidence="18">CCM 8702</strain>
    </source>
</reference>
<evidence type="ECO:0000256" key="6">
    <source>
        <dbReference type="ARBA" id="ARBA00022679"/>
    </source>
</evidence>
<evidence type="ECO:0000256" key="13">
    <source>
        <dbReference type="ARBA" id="ARBA00023136"/>
    </source>
</evidence>
<name>A0ABQ1ZMF3_9BACL</name>
<sequence>MKNNKTPLSEKLEAETKASEPEKKTKTKPKMKFPSVRPWLIRSVLLGIVVAFVILQYPSMQYRAADWTRQETSDISLNLNEPRDWIEYMQKANYVLPFTLAQQNWRKDQAVGVVPADILLPGGWNTYNPYPSGAPIPESFKNRFDTLVTGWQSKMMGGGTALSDMQYMAKHEPTGQQLINGSDWLGVLDTVYNAELKTKMSEDYAFYAVIRFDRNGAMSIPVWYGLPDSWKDRMTVNQLNRQDFVSGLGRVEPAMQQLSAIEPYIKRIEAPSEFTMVYALPRGSHSSLSSLDSYHGYAMEEAGFRQVALLALGCAILIGLLPLERKLRAPRKDGRLLESQEADARFSNLAMPRLPLEFWLFGAVLPVLFYIEFARYSYAAAEAFRSAESIVPITLAICAWIWTLIFWCGSAWFLMMALRRGFGSTLAQGSLSVRGFNWLHAFDPADRSDRSLIKLTATHFLMLAAIVSSAVWIWFYALIPLAVYLLVLLYLFKKQKDRLRQDYDRLFDSVRAMAQGDLGIEIDGRMGMFDPMKQELQKVREGFKHAVDEETKSQRSKSELVTNVSHDLKTPVTAILTYVNLLQQADLTEEDRKAYIEVLSGKSQRLSRLIEDLFEYTRASSGNTEIAPVSVDLAELLKQAHIELEDKLTEAGVQLRFRLPDHKVIVPLDSEKAFRVFENLYLNIAKYAAPGSRAHIELTELEHEVVVSFKNVSAAELDFKADEITERFVRGDRSRHTEGSGLGLAIVKSLVELQGGTFDLQLDGDLFKAVIRWPMPKRSLETDDVSD</sequence>
<dbReference type="SMART" id="SM00387">
    <property type="entry name" value="HATPase_c"/>
    <property type="match status" value="1"/>
</dbReference>
<evidence type="ECO:0000256" key="12">
    <source>
        <dbReference type="ARBA" id="ARBA00023012"/>
    </source>
</evidence>
<accession>A0ABQ1ZMF3</accession>
<evidence type="ECO:0000256" key="3">
    <source>
        <dbReference type="ARBA" id="ARBA00012438"/>
    </source>
</evidence>
<evidence type="ECO:0000313" key="17">
    <source>
        <dbReference type="EMBL" id="GGH68890.1"/>
    </source>
</evidence>
<evidence type="ECO:0000256" key="14">
    <source>
        <dbReference type="SAM" id="MobiDB-lite"/>
    </source>
</evidence>
<keyword evidence="9 17" id="KW-0418">Kinase</keyword>
<evidence type="ECO:0000256" key="4">
    <source>
        <dbReference type="ARBA" id="ARBA00022475"/>
    </source>
</evidence>
<dbReference type="InterPro" id="IPR003661">
    <property type="entry name" value="HisK_dim/P_dom"/>
</dbReference>
<evidence type="ECO:0000256" key="8">
    <source>
        <dbReference type="ARBA" id="ARBA00022741"/>
    </source>
</evidence>
<organism evidence="17 18">
    <name type="scientific">Saccharibacillus endophyticus</name>
    <dbReference type="NCBI Taxonomy" id="2060666"/>
    <lineage>
        <taxon>Bacteria</taxon>
        <taxon>Bacillati</taxon>
        <taxon>Bacillota</taxon>
        <taxon>Bacilli</taxon>
        <taxon>Bacillales</taxon>
        <taxon>Paenibacillaceae</taxon>
        <taxon>Saccharibacillus</taxon>
    </lineage>
</organism>
<evidence type="ECO:0000256" key="2">
    <source>
        <dbReference type="ARBA" id="ARBA00004651"/>
    </source>
</evidence>
<feature type="compositionally biased region" description="Basic and acidic residues" evidence="14">
    <location>
        <begin position="8"/>
        <end position="24"/>
    </location>
</feature>
<keyword evidence="4" id="KW-1003">Cell membrane</keyword>
<keyword evidence="10" id="KW-0067">ATP-binding</keyword>
<comment type="subcellular location">
    <subcellularLocation>
        <location evidence="2">Cell membrane</location>
        <topology evidence="2">Multi-pass membrane protein</topology>
    </subcellularLocation>
</comment>
<feature type="domain" description="Histidine kinase" evidence="16">
    <location>
        <begin position="563"/>
        <end position="777"/>
    </location>
</feature>
<dbReference type="SUPFAM" id="SSF55874">
    <property type="entry name" value="ATPase domain of HSP90 chaperone/DNA topoisomerase II/histidine kinase"/>
    <property type="match status" value="1"/>
</dbReference>
<keyword evidence="6" id="KW-0808">Transferase</keyword>
<feature type="transmembrane region" description="Helical" evidence="15">
    <location>
        <begin position="358"/>
        <end position="378"/>
    </location>
</feature>
<evidence type="ECO:0000313" key="18">
    <source>
        <dbReference type="Proteomes" id="UP000605427"/>
    </source>
</evidence>
<keyword evidence="5" id="KW-0597">Phosphoprotein</keyword>
<dbReference type="InterPro" id="IPR036890">
    <property type="entry name" value="HATPase_C_sf"/>
</dbReference>
<dbReference type="SUPFAM" id="SSF47384">
    <property type="entry name" value="Homodimeric domain of signal transducing histidine kinase"/>
    <property type="match status" value="1"/>
</dbReference>
<keyword evidence="11 15" id="KW-1133">Transmembrane helix</keyword>
<feature type="region of interest" description="Disordered" evidence="14">
    <location>
        <begin position="1"/>
        <end position="29"/>
    </location>
</feature>
<dbReference type="InterPro" id="IPR036097">
    <property type="entry name" value="HisK_dim/P_sf"/>
</dbReference>
<evidence type="ECO:0000256" key="7">
    <source>
        <dbReference type="ARBA" id="ARBA00022692"/>
    </source>
</evidence>
<evidence type="ECO:0000256" key="5">
    <source>
        <dbReference type="ARBA" id="ARBA00022553"/>
    </source>
</evidence>
<dbReference type="Pfam" id="PF02518">
    <property type="entry name" value="HATPase_c"/>
    <property type="match status" value="1"/>
</dbReference>
<proteinExistence type="predicted"/>
<dbReference type="InterPro" id="IPR050398">
    <property type="entry name" value="HssS/ArlS-like"/>
</dbReference>
<keyword evidence="7 15" id="KW-0812">Transmembrane</keyword>
<evidence type="ECO:0000256" key="15">
    <source>
        <dbReference type="SAM" id="Phobius"/>
    </source>
</evidence>
<dbReference type="GO" id="GO:0016301">
    <property type="term" value="F:kinase activity"/>
    <property type="evidence" value="ECO:0007669"/>
    <property type="project" value="UniProtKB-KW"/>
</dbReference>
<dbReference type="PROSITE" id="PS50109">
    <property type="entry name" value="HIS_KIN"/>
    <property type="match status" value="1"/>
</dbReference>
<keyword evidence="13 15" id="KW-0472">Membrane</keyword>
<dbReference type="Pfam" id="PF00512">
    <property type="entry name" value="HisKA"/>
    <property type="match status" value="1"/>
</dbReference>
<dbReference type="InterPro" id="IPR005467">
    <property type="entry name" value="His_kinase_dom"/>
</dbReference>
<dbReference type="SMART" id="SM00388">
    <property type="entry name" value="HisKA"/>
    <property type="match status" value="1"/>
</dbReference>
<feature type="transmembrane region" description="Helical" evidence="15">
    <location>
        <begin position="390"/>
        <end position="414"/>
    </location>
</feature>
<dbReference type="CDD" id="cd00082">
    <property type="entry name" value="HisKA"/>
    <property type="match status" value="1"/>
</dbReference>
<comment type="caution">
    <text evidence="17">The sequence shown here is derived from an EMBL/GenBank/DDBJ whole genome shotgun (WGS) entry which is preliminary data.</text>
</comment>
<feature type="transmembrane region" description="Helical" evidence="15">
    <location>
        <begin position="39"/>
        <end position="57"/>
    </location>
</feature>
<comment type="catalytic activity">
    <reaction evidence="1">
        <text>ATP + protein L-histidine = ADP + protein N-phospho-L-histidine.</text>
        <dbReference type="EC" id="2.7.13.3"/>
    </reaction>
</comment>
<evidence type="ECO:0000256" key="1">
    <source>
        <dbReference type="ARBA" id="ARBA00000085"/>
    </source>
</evidence>
<keyword evidence="18" id="KW-1185">Reference proteome</keyword>
<dbReference type="PANTHER" id="PTHR45528:SF1">
    <property type="entry name" value="SENSOR HISTIDINE KINASE CPXA"/>
    <property type="match status" value="1"/>
</dbReference>
<dbReference type="Gene3D" id="1.10.287.130">
    <property type="match status" value="1"/>
</dbReference>
<dbReference type="Gene3D" id="3.30.565.10">
    <property type="entry name" value="Histidine kinase-like ATPase, C-terminal domain"/>
    <property type="match status" value="1"/>
</dbReference>
<feature type="transmembrane region" description="Helical" evidence="15">
    <location>
        <begin position="473"/>
        <end position="492"/>
    </location>
</feature>
<dbReference type="Proteomes" id="UP000605427">
    <property type="component" value="Unassembled WGS sequence"/>
</dbReference>
<keyword evidence="12" id="KW-0902">Two-component regulatory system</keyword>
<evidence type="ECO:0000256" key="9">
    <source>
        <dbReference type="ARBA" id="ARBA00022777"/>
    </source>
</evidence>
<dbReference type="PANTHER" id="PTHR45528">
    <property type="entry name" value="SENSOR HISTIDINE KINASE CPXA"/>
    <property type="match status" value="1"/>
</dbReference>
<evidence type="ECO:0000256" key="10">
    <source>
        <dbReference type="ARBA" id="ARBA00022840"/>
    </source>
</evidence>
<dbReference type="InterPro" id="IPR003594">
    <property type="entry name" value="HATPase_dom"/>
</dbReference>
<dbReference type="EMBL" id="BMDD01000001">
    <property type="protein sequence ID" value="GGH68890.1"/>
    <property type="molecule type" value="Genomic_DNA"/>
</dbReference>
<keyword evidence="8" id="KW-0547">Nucleotide-binding</keyword>
<dbReference type="RefSeq" id="WP_172238165.1">
    <property type="nucleotide sequence ID" value="NZ_BMDD01000001.1"/>
</dbReference>
<dbReference type="EC" id="2.7.13.3" evidence="3"/>
<evidence type="ECO:0000256" key="11">
    <source>
        <dbReference type="ARBA" id="ARBA00022989"/>
    </source>
</evidence>
<gene>
    <name evidence="17" type="ORF">GCM10007362_03380</name>
</gene>
<evidence type="ECO:0000259" key="16">
    <source>
        <dbReference type="PROSITE" id="PS50109"/>
    </source>
</evidence>